<sequence>DSLEAYNYFLRGTEESAKLYHQNARRFLEKAIELDPTFASAYLELAGNYSALSMHEEAKITYEKAKTFAEKATEKERLGIESTYARVIERNPEKSFRILKQMAKKYPKEKGVHQRLAGYYNERKMYDKAIEEYNKTLELDPNYGNALNELAYTFLDVKQYERAIELLKRYATVSPGDANPFDSMGYAYFRIGRLDEAIAKFKEAIEVKPDFEVSIRCIQYVYALKQEYSEAMKWADQYIQVFKHLRKKTTGYLIKGFYYGWLGSLNKSMSELK</sequence>
<evidence type="ECO:0000256" key="1">
    <source>
        <dbReference type="ARBA" id="ARBA00022737"/>
    </source>
</evidence>
<dbReference type="SUPFAM" id="SSF48452">
    <property type="entry name" value="TPR-like"/>
    <property type="match status" value="1"/>
</dbReference>
<keyword evidence="2" id="KW-0802">TPR repeat</keyword>
<dbReference type="InterPro" id="IPR011990">
    <property type="entry name" value="TPR-like_helical_dom_sf"/>
</dbReference>
<dbReference type="PROSITE" id="PS50293">
    <property type="entry name" value="TPR_REGION"/>
    <property type="match status" value="1"/>
</dbReference>
<dbReference type="GO" id="GO:0006493">
    <property type="term" value="P:protein O-linked glycosylation"/>
    <property type="evidence" value="ECO:0007669"/>
    <property type="project" value="InterPro"/>
</dbReference>
<dbReference type="AlphaFoldDB" id="X0V9C7"/>
<feature type="non-terminal residue" evidence="3">
    <location>
        <position position="273"/>
    </location>
</feature>
<dbReference type="SMART" id="SM00028">
    <property type="entry name" value="TPR"/>
    <property type="match status" value="5"/>
</dbReference>
<dbReference type="GO" id="GO:0097363">
    <property type="term" value="F:protein O-acetylglucosaminyltransferase activity"/>
    <property type="evidence" value="ECO:0007669"/>
    <property type="project" value="TreeGrafter"/>
</dbReference>
<gene>
    <name evidence="3" type="ORF">S01H1_33179</name>
</gene>
<organism evidence="3">
    <name type="scientific">marine sediment metagenome</name>
    <dbReference type="NCBI Taxonomy" id="412755"/>
    <lineage>
        <taxon>unclassified sequences</taxon>
        <taxon>metagenomes</taxon>
        <taxon>ecological metagenomes</taxon>
    </lineage>
</organism>
<reference evidence="3" key="1">
    <citation type="journal article" date="2014" name="Front. Microbiol.">
        <title>High frequency of phylogenetically diverse reductive dehalogenase-homologous genes in deep subseafloor sedimentary metagenomes.</title>
        <authorList>
            <person name="Kawai M."/>
            <person name="Futagami T."/>
            <person name="Toyoda A."/>
            <person name="Takaki Y."/>
            <person name="Nishi S."/>
            <person name="Hori S."/>
            <person name="Arai W."/>
            <person name="Tsubouchi T."/>
            <person name="Morono Y."/>
            <person name="Uchiyama I."/>
            <person name="Ito T."/>
            <person name="Fujiyama A."/>
            <person name="Inagaki F."/>
            <person name="Takami H."/>
        </authorList>
    </citation>
    <scope>NUCLEOTIDE SEQUENCE</scope>
    <source>
        <strain evidence="3">Expedition CK06-06</strain>
    </source>
</reference>
<keyword evidence="1" id="KW-0677">Repeat</keyword>
<evidence type="ECO:0000313" key="3">
    <source>
        <dbReference type="EMBL" id="GAG09068.1"/>
    </source>
</evidence>
<dbReference type="InterPro" id="IPR037919">
    <property type="entry name" value="OGT"/>
</dbReference>
<dbReference type="InterPro" id="IPR019734">
    <property type="entry name" value="TPR_rpt"/>
</dbReference>
<comment type="caution">
    <text evidence="3">The sequence shown here is derived from an EMBL/GenBank/DDBJ whole genome shotgun (WGS) entry which is preliminary data.</text>
</comment>
<dbReference type="EMBL" id="BARS01020591">
    <property type="protein sequence ID" value="GAG09068.1"/>
    <property type="molecule type" value="Genomic_DNA"/>
</dbReference>
<dbReference type="PROSITE" id="PS50005">
    <property type="entry name" value="TPR"/>
    <property type="match status" value="3"/>
</dbReference>
<dbReference type="Pfam" id="PF14559">
    <property type="entry name" value="TPR_19"/>
    <property type="match status" value="1"/>
</dbReference>
<dbReference type="PANTHER" id="PTHR44366:SF1">
    <property type="entry name" value="UDP-N-ACETYLGLUCOSAMINE--PEPTIDE N-ACETYLGLUCOSAMINYLTRANSFERASE 110 KDA SUBUNIT"/>
    <property type="match status" value="1"/>
</dbReference>
<proteinExistence type="predicted"/>
<feature type="non-terminal residue" evidence="3">
    <location>
        <position position="1"/>
    </location>
</feature>
<dbReference type="Pfam" id="PF07719">
    <property type="entry name" value="TPR_2"/>
    <property type="match status" value="1"/>
</dbReference>
<protein>
    <submittedName>
        <fullName evidence="3">Uncharacterized protein</fullName>
    </submittedName>
</protein>
<evidence type="ECO:0000256" key="2">
    <source>
        <dbReference type="ARBA" id="ARBA00022803"/>
    </source>
</evidence>
<dbReference type="InterPro" id="IPR013105">
    <property type="entry name" value="TPR_2"/>
</dbReference>
<accession>X0V9C7</accession>
<name>X0V9C7_9ZZZZ</name>
<dbReference type="Gene3D" id="1.25.40.10">
    <property type="entry name" value="Tetratricopeptide repeat domain"/>
    <property type="match status" value="2"/>
</dbReference>
<dbReference type="PANTHER" id="PTHR44366">
    <property type="entry name" value="UDP-N-ACETYLGLUCOSAMINE--PEPTIDE N-ACETYLGLUCOSAMINYLTRANSFERASE 110 KDA SUBUNIT"/>
    <property type="match status" value="1"/>
</dbReference>
<dbReference type="Pfam" id="PF13181">
    <property type="entry name" value="TPR_8"/>
    <property type="match status" value="2"/>
</dbReference>